<dbReference type="Gene3D" id="3.40.1280.10">
    <property type="match status" value="1"/>
</dbReference>
<dbReference type="InterPro" id="IPR004441">
    <property type="entry name" value="rRNA_MeTrfase_TrmH"/>
</dbReference>
<keyword evidence="1 5" id="KW-0489">Methyltransferase</keyword>
<protein>
    <submittedName>
        <fullName evidence="5">23S rRNA (Guanosine(2251)-2'-O)-methyltransferase RlmB</fullName>
    </submittedName>
</protein>
<dbReference type="GO" id="GO:0008173">
    <property type="term" value="F:RNA methyltransferase activity"/>
    <property type="evidence" value="ECO:0007669"/>
    <property type="project" value="InterPro"/>
</dbReference>
<dbReference type="GO" id="GO:0032259">
    <property type="term" value="P:methylation"/>
    <property type="evidence" value="ECO:0007669"/>
    <property type="project" value="UniProtKB-KW"/>
</dbReference>
<dbReference type="Proteomes" id="UP000554004">
    <property type="component" value="Unassembled WGS sequence"/>
</dbReference>
<evidence type="ECO:0000256" key="2">
    <source>
        <dbReference type="ARBA" id="ARBA00022679"/>
    </source>
</evidence>
<dbReference type="NCBIfam" id="TIGR00186">
    <property type="entry name" value="rRNA_methyl_3"/>
    <property type="match status" value="1"/>
</dbReference>
<organism evidence="5 6">
    <name type="scientific">Candidatus Dojkabacteria bacterium</name>
    <dbReference type="NCBI Taxonomy" id="2099670"/>
    <lineage>
        <taxon>Bacteria</taxon>
        <taxon>Candidatus Dojkabacteria</taxon>
    </lineage>
</organism>
<accession>A0A847EUJ3</accession>
<evidence type="ECO:0000313" key="6">
    <source>
        <dbReference type="Proteomes" id="UP000554004"/>
    </source>
</evidence>
<evidence type="ECO:0000313" key="5">
    <source>
        <dbReference type="EMBL" id="NLE31346.1"/>
    </source>
</evidence>
<dbReference type="Gene3D" id="3.30.1330.30">
    <property type="match status" value="1"/>
</dbReference>
<dbReference type="GO" id="GO:0005829">
    <property type="term" value="C:cytosol"/>
    <property type="evidence" value="ECO:0007669"/>
    <property type="project" value="TreeGrafter"/>
</dbReference>
<dbReference type="SUPFAM" id="SSF55315">
    <property type="entry name" value="L30e-like"/>
    <property type="match status" value="1"/>
</dbReference>
<reference evidence="5 6" key="1">
    <citation type="journal article" date="2020" name="Biotechnol. Biofuels">
        <title>New insights from the biogas microbiome by comprehensive genome-resolved metagenomics of nearly 1600 species originating from multiple anaerobic digesters.</title>
        <authorList>
            <person name="Campanaro S."/>
            <person name="Treu L."/>
            <person name="Rodriguez-R L.M."/>
            <person name="Kovalovszki A."/>
            <person name="Ziels R.M."/>
            <person name="Maus I."/>
            <person name="Zhu X."/>
            <person name="Kougias P.G."/>
            <person name="Basile A."/>
            <person name="Luo G."/>
            <person name="Schluter A."/>
            <person name="Konstantinidis K.T."/>
            <person name="Angelidaki I."/>
        </authorList>
    </citation>
    <scope>NUCLEOTIDE SEQUENCE [LARGE SCALE GENOMIC DNA]</scope>
    <source>
        <strain evidence="5">AS06rmzACSIP_421</strain>
    </source>
</reference>
<dbReference type="GO" id="GO:0006396">
    <property type="term" value="P:RNA processing"/>
    <property type="evidence" value="ECO:0007669"/>
    <property type="project" value="InterPro"/>
</dbReference>
<dbReference type="Pfam" id="PF00588">
    <property type="entry name" value="SpoU_methylase"/>
    <property type="match status" value="1"/>
</dbReference>
<dbReference type="EMBL" id="JAAZAL010000129">
    <property type="protein sequence ID" value="NLE31346.1"/>
    <property type="molecule type" value="Genomic_DNA"/>
</dbReference>
<evidence type="ECO:0000259" key="4">
    <source>
        <dbReference type="Pfam" id="PF08032"/>
    </source>
</evidence>
<name>A0A847EUJ3_9BACT</name>
<dbReference type="CDD" id="cd18095">
    <property type="entry name" value="SpoU-like_rRNA-MTase"/>
    <property type="match status" value="1"/>
</dbReference>
<dbReference type="InterPro" id="IPR001537">
    <property type="entry name" value="SpoU_MeTrfase"/>
</dbReference>
<dbReference type="InterPro" id="IPR029064">
    <property type="entry name" value="Ribosomal_eL30-like_sf"/>
</dbReference>
<sequence length="247" mass="27860">MSKERFIQIESKNALLELLREGREFERIYLASSAYRDEKTKEIVQLATDKHIPILRVPKKTLMRRLKSSKYESVVGMMLSDNQWDLEDLLKSIYAEKKMPFFIVLDDVKYTQNIAAIMRTAFATGVNGIITHPSEVNLITDETIRISMGAAERIPLVEMNLFSAVKQLKKEGLKIFGVHMDGDSYFNVDLTGPCAFILGSEDTGISTGMLERVDQKVSIPMREGIGSLNVSVSAGVLMYDKLRQEVS</sequence>
<dbReference type="Pfam" id="PF08032">
    <property type="entry name" value="SpoU_sub_bind"/>
    <property type="match status" value="1"/>
</dbReference>
<dbReference type="AlphaFoldDB" id="A0A847EUJ3"/>
<feature type="domain" description="RNA 2-O ribose methyltransferase substrate binding" evidence="4">
    <location>
        <begin position="12"/>
        <end position="62"/>
    </location>
</feature>
<comment type="caution">
    <text evidence="5">The sequence shown here is derived from an EMBL/GenBank/DDBJ whole genome shotgun (WGS) entry which is preliminary data.</text>
</comment>
<feature type="domain" description="tRNA/rRNA methyltransferase SpoU type" evidence="3">
    <location>
        <begin position="101"/>
        <end position="239"/>
    </location>
</feature>
<dbReference type="GO" id="GO:0003723">
    <property type="term" value="F:RNA binding"/>
    <property type="evidence" value="ECO:0007669"/>
    <property type="project" value="InterPro"/>
</dbReference>
<dbReference type="PANTHER" id="PTHR46429">
    <property type="entry name" value="23S RRNA (GUANOSINE-2'-O-)-METHYLTRANSFERASE RLMB"/>
    <property type="match status" value="1"/>
</dbReference>
<dbReference type="InterPro" id="IPR029026">
    <property type="entry name" value="tRNA_m1G_MTases_N"/>
</dbReference>
<gene>
    <name evidence="5" type="primary">rlmB</name>
    <name evidence="5" type="ORF">GX618_03700</name>
</gene>
<evidence type="ECO:0000259" key="3">
    <source>
        <dbReference type="Pfam" id="PF00588"/>
    </source>
</evidence>
<evidence type="ECO:0000256" key="1">
    <source>
        <dbReference type="ARBA" id="ARBA00022603"/>
    </source>
</evidence>
<dbReference type="InterPro" id="IPR029028">
    <property type="entry name" value="Alpha/beta_knot_MTases"/>
</dbReference>
<dbReference type="PANTHER" id="PTHR46429:SF1">
    <property type="entry name" value="23S RRNA (GUANOSINE-2'-O-)-METHYLTRANSFERASE RLMB"/>
    <property type="match status" value="1"/>
</dbReference>
<dbReference type="InterPro" id="IPR013123">
    <property type="entry name" value="SpoU_subst-bd"/>
</dbReference>
<dbReference type="SUPFAM" id="SSF75217">
    <property type="entry name" value="alpha/beta knot"/>
    <property type="match status" value="1"/>
</dbReference>
<proteinExistence type="predicted"/>
<keyword evidence="2 5" id="KW-0808">Transferase</keyword>